<dbReference type="InterPro" id="IPR039426">
    <property type="entry name" value="TonB-dep_rcpt-like"/>
</dbReference>
<sequence length="989" mass="108629">MTTFLEELKLSRLAIAMGCVFAATSPVALAQDTGSDEDNDNAVTEEPQEKIQVLGSRIRTDGLDQAAPVEIINASDAVDQGLVTLGDLLRTSTVAAGSNQITAATSTAFVTEGGTGTETFSLRGLGANRTLVLLNGRRIGPAGTRGQVSAFDLNIMPLSAVERVEILKDGASSLYGSDAVAGVVNIITKSGDESSLNLNMSQPMDDGGAQFRLSGTMGRSFDSGSLRVVGDYQRTQELARGDRDVFACGTPYFFDPDSGERVDVVDPRTNEYHCNDLLWGHVWIYDYSGEVPPGAKAQYDYDGDLGQYLDSFNDRATGPNSMRTPEGWYPVAYDRESFGVTNADHPFQDLETLSPETEVATVFVEGEYWASDTTTLYTEVLLNRRKTITNGYRQFWSYLYNENFFSGDTRSEGWTGAQWLSPTPITDHSGSEITVDYRRFVAGIEGSIGDWYWDINYQDSRSDGDYQQKIIYQDAIFDQNFLTGSCEGMELSVRGIPCKDVPWLDPQFLAGNISPEMQEFLFGSETGNTIYNQRTLEGIITGDLMELPAGFVGMAAGLSFQQDKINDTPGEVTLQGNSWGMSSAGITRGKSFTRAAFAEVQIPVVRDLPLMESLDVSVSGRFTDVSTYGSDTTYKAGLNWSVVEGFRIRASRGTSFRSPALYELFLNDQSSFASQRSVDPCIRWGENLEQGNISDNVAANCAADGIPEDYAGGAISATVVTGGGFGTLKAETSTANTVGFVWTPSFTDFAMSIDYFDIEIEGEVTLLGAGQIVGGCYSSQNFESEPLCDQFFRNETDLRVEEVQGNYLNIASQVNTGVDLQMSYPFSTDFAEFELSYEHTYQIEASSKLLPTSERQDRAGRLGRPEHVGNFNFAMMKGDWTYNWTARYIGEASNHEWYGDGEYRDDATYWGEEVRIDLATPSVIYHAFSATRDFIDEGLSITVGVANAFDKEAPQISSSSYATRVGNAAFYSQYDWLGRRAFVNIAYDF</sequence>
<dbReference type="PANTHER" id="PTHR47234">
    <property type="match status" value="1"/>
</dbReference>
<dbReference type="Proteomes" id="UP000287649">
    <property type="component" value="Unassembled WGS sequence"/>
</dbReference>
<keyword evidence="14" id="KW-1185">Reference proteome</keyword>
<dbReference type="PANTHER" id="PTHR47234:SF2">
    <property type="entry name" value="TONB-DEPENDENT RECEPTOR"/>
    <property type="match status" value="1"/>
</dbReference>
<protein>
    <submittedName>
        <fullName evidence="13">TonB-dependent receptor</fullName>
    </submittedName>
</protein>
<evidence type="ECO:0000313" key="14">
    <source>
        <dbReference type="Proteomes" id="UP000287649"/>
    </source>
</evidence>
<keyword evidence="13" id="KW-0675">Receptor</keyword>
<dbReference type="OrthoDB" id="176248at2"/>
<dbReference type="PROSITE" id="PS52016">
    <property type="entry name" value="TONB_DEPENDENT_REC_3"/>
    <property type="match status" value="1"/>
</dbReference>
<evidence type="ECO:0000256" key="9">
    <source>
        <dbReference type="RuleBase" id="RU003357"/>
    </source>
</evidence>
<dbReference type="SUPFAM" id="SSF56935">
    <property type="entry name" value="Porins"/>
    <property type="match status" value="1"/>
</dbReference>
<keyword evidence="4 8" id="KW-0812">Transmembrane</keyword>
<dbReference type="Gene3D" id="2.170.130.10">
    <property type="entry name" value="TonB-dependent receptor, plug domain"/>
    <property type="match status" value="1"/>
</dbReference>
<dbReference type="Pfam" id="PF07715">
    <property type="entry name" value="Plug"/>
    <property type="match status" value="1"/>
</dbReference>
<feature type="domain" description="TonB-dependent receptor plug" evidence="12">
    <location>
        <begin position="64"/>
        <end position="183"/>
    </location>
</feature>
<dbReference type="AlphaFoldDB" id="A0A432Y507"/>
<evidence type="ECO:0000259" key="11">
    <source>
        <dbReference type="Pfam" id="PF00593"/>
    </source>
</evidence>
<dbReference type="Pfam" id="PF00593">
    <property type="entry name" value="TonB_dep_Rec_b-barrel"/>
    <property type="match status" value="1"/>
</dbReference>
<dbReference type="InterPro" id="IPR000531">
    <property type="entry name" value="Beta-barrel_TonB"/>
</dbReference>
<dbReference type="InterPro" id="IPR037066">
    <property type="entry name" value="Plug_dom_sf"/>
</dbReference>
<keyword evidence="3 8" id="KW-1134">Transmembrane beta strand</keyword>
<dbReference type="EMBL" id="PIPX01000001">
    <property type="protein sequence ID" value="RUO56068.1"/>
    <property type="molecule type" value="Genomic_DNA"/>
</dbReference>
<organism evidence="13 14">
    <name type="scientific">Pseudidiomarina homiensis</name>
    <dbReference type="NCBI Taxonomy" id="364198"/>
    <lineage>
        <taxon>Bacteria</taxon>
        <taxon>Pseudomonadati</taxon>
        <taxon>Pseudomonadota</taxon>
        <taxon>Gammaproteobacteria</taxon>
        <taxon>Alteromonadales</taxon>
        <taxon>Idiomarinaceae</taxon>
        <taxon>Pseudidiomarina</taxon>
    </lineage>
</organism>
<dbReference type="RefSeq" id="WP_126771002.1">
    <property type="nucleotide sequence ID" value="NZ_PIPX01000001.1"/>
</dbReference>
<keyword evidence="7 8" id="KW-0998">Cell outer membrane</keyword>
<comment type="similarity">
    <text evidence="8 9">Belongs to the TonB-dependent receptor family.</text>
</comment>
<dbReference type="InterPro" id="IPR012910">
    <property type="entry name" value="Plug_dom"/>
</dbReference>
<evidence type="ECO:0000313" key="13">
    <source>
        <dbReference type="EMBL" id="RUO56068.1"/>
    </source>
</evidence>
<name>A0A432Y507_9GAMM</name>
<evidence type="ECO:0000256" key="3">
    <source>
        <dbReference type="ARBA" id="ARBA00022452"/>
    </source>
</evidence>
<evidence type="ECO:0000256" key="6">
    <source>
        <dbReference type="ARBA" id="ARBA00023136"/>
    </source>
</evidence>
<evidence type="ECO:0000256" key="10">
    <source>
        <dbReference type="SAM" id="SignalP"/>
    </source>
</evidence>
<feature type="domain" description="TonB-dependent receptor-like beta-barrel" evidence="11">
    <location>
        <begin position="394"/>
        <end position="947"/>
    </location>
</feature>
<evidence type="ECO:0000256" key="4">
    <source>
        <dbReference type="ARBA" id="ARBA00022692"/>
    </source>
</evidence>
<dbReference type="GO" id="GO:0009279">
    <property type="term" value="C:cell outer membrane"/>
    <property type="evidence" value="ECO:0007669"/>
    <property type="project" value="UniProtKB-SubCell"/>
</dbReference>
<keyword evidence="5 9" id="KW-0798">TonB box</keyword>
<keyword evidence="10" id="KW-0732">Signal</keyword>
<reference evidence="14" key="1">
    <citation type="journal article" date="2018" name="Front. Microbiol.">
        <title>Genome-Based Analysis Reveals the Taxonomy and Diversity of the Family Idiomarinaceae.</title>
        <authorList>
            <person name="Liu Y."/>
            <person name="Lai Q."/>
            <person name="Shao Z."/>
        </authorList>
    </citation>
    <scope>NUCLEOTIDE SEQUENCE [LARGE SCALE GENOMIC DNA]</scope>
    <source>
        <strain evidence="14">PO-M2</strain>
    </source>
</reference>
<gene>
    <name evidence="13" type="ORF">CWI70_04695</name>
</gene>
<evidence type="ECO:0000256" key="8">
    <source>
        <dbReference type="PROSITE-ProRule" id="PRU01360"/>
    </source>
</evidence>
<evidence type="ECO:0000256" key="1">
    <source>
        <dbReference type="ARBA" id="ARBA00004571"/>
    </source>
</evidence>
<dbReference type="InterPro" id="IPR036942">
    <property type="entry name" value="Beta-barrel_TonB_sf"/>
</dbReference>
<keyword evidence="6 8" id="KW-0472">Membrane</keyword>
<keyword evidence="2 8" id="KW-0813">Transport</keyword>
<evidence type="ECO:0000259" key="12">
    <source>
        <dbReference type="Pfam" id="PF07715"/>
    </source>
</evidence>
<proteinExistence type="inferred from homology"/>
<evidence type="ECO:0000256" key="2">
    <source>
        <dbReference type="ARBA" id="ARBA00022448"/>
    </source>
</evidence>
<evidence type="ECO:0000256" key="7">
    <source>
        <dbReference type="ARBA" id="ARBA00023237"/>
    </source>
</evidence>
<comment type="caution">
    <text evidence="13">The sequence shown here is derived from an EMBL/GenBank/DDBJ whole genome shotgun (WGS) entry which is preliminary data.</text>
</comment>
<accession>A0A432Y507</accession>
<feature type="signal peptide" evidence="10">
    <location>
        <begin position="1"/>
        <end position="30"/>
    </location>
</feature>
<feature type="chain" id="PRO_5019423672" evidence="10">
    <location>
        <begin position="31"/>
        <end position="989"/>
    </location>
</feature>
<comment type="subcellular location">
    <subcellularLocation>
        <location evidence="1 8">Cell outer membrane</location>
        <topology evidence="1 8">Multi-pass membrane protein</topology>
    </subcellularLocation>
</comment>
<evidence type="ECO:0000256" key="5">
    <source>
        <dbReference type="ARBA" id="ARBA00023077"/>
    </source>
</evidence>
<dbReference type="Gene3D" id="2.40.170.20">
    <property type="entry name" value="TonB-dependent receptor, beta-barrel domain"/>
    <property type="match status" value="1"/>
</dbReference>